<dbReference type="Gene3D" id="1.10.1740.10">
    <property type="match status" value="1"/>
</dbReference>
<sequence length="208" mass="23885">MIQPLPPASLVALKSHGKHTEFPGISIVAKDQEMEILMDRIVQHNDYPAFQLLFKKMYAPLCQFCMKFVKAREVAEELVSDVFYNIWKNRSRLIIASPKAYLFASVRNRGYDHLRKIRNTTWCDLEEATNVPAGMADSQDMLVYEELNTTLEQSMARLPKQCRLIFALSREEGLKYREIAALLNLSVKTVETQMGRALKHLRSALPPL</sequence>
<accession>A0A1M5LKP4</accession>
<dbReference type="Pfam" id="PF08281">
    <property type="entry name" value="Sigma70_r4_2"/>
    <property type="match status" value="1"/>
</dbReference>
<dbReference type="GO" id="GO:0016987">
    <property type="term" value="F:sigma factor activity"/>
    <property type="evidence" value="ECO:0007669"/>
    <property type="project" value="UniProtKB-KW"/>
</dbReference>
<organism evidence="7 8">
    <name type="scientific">Chryseolinea serpens</name>
    <dbReference type="NCBI Taxonomy" id="947013"/>
    <lineage>
        <taxon>Bacteria</taxon>
        <taxon>Pseudomonadati</taxon>
        <taxon>Bacteroidota</taxon>
        <taxon>Cytophagia</taxon>
        <taxon>Cytophagales</taxon>
        <taxon>Fulvivirgaceae</taxon>
        <taxon>Chryseolinea</taxon>
    </lineage>
</organism>
<evidence type="ECO:0000256" key="3">
    <source>
        <dbReference type="ARBA" id="ARBA00023082"/>
    </source>
</evidence>
<dbReference type="InterPro" id="IPR013249">
    <property type="entry name" value="RNA_pol_sigma70_r4_t2"/>
</dbReference>
<keyword evidence="8" id="KW-1185">Reference proteome</keyword>
<dbReference type="PANTHER" id="PTHR43133:SF46">
    <property type="entry name" value="RNA POLYMERASE SIGMA-70 FACTOR ECF SUBFAMILY"/>
    <property type="match status" value="1"/>
</dbReference>
<feature type="domain" description="RNA polymerase sigma-70 region 2" evidence="5">
    <location>
        <begin position="53"/>
        <end position="118"/>
    </location>
</feature>
<protein>
    <submittedName>
        <fullName evidence="7">RNA polymerase sigma-70 factor, ECF subfamily</fullName>
    </submittedName>
</protein>
<dbReference type="Gene3D" id="1.10.10.10">
    <property type="entry name" value="Winged helix-like DNA-binding domain superfamily/Winged helix DNA-binding domain"/>
    <property type="match status" value="1"/>
</dbReference>
<feature type="domain" description="RNA polymerase sigma factor 70 region 4 type 2" evidence="6">
    <location>
        <begin position="151"/>
        <end position="201"/>
    </location>
</feature>
<keyword evidence="2" id="KW-0805">Transcription regulation</keyword>
<dbReference type="AlphaFoldDB" id="A0A1M5LKP4"/>
<dbReference type="InterPro" id="IPR039425">
    <property type="entry name" value="RNA_pol_sigma-70-like"/>
</dbReference>
<dbReference type="SUPFAM" id="SSF88946">
    <property type="entry name" value="Sigma2 domain of RNA polymerase sigma factors"/>
    <property type="match status" value="1"/>
</dbReference>
<evidence type="ECO:0000259" key="5">
    <source>
        <dbReference type="Pfam" id="PF04542"/>
    </source>
</evidence>
<proteinExistence type="inferred from homology"/>
<gene>
    <name evidence="7" type="ORF">SAMN04488109_1253</name>
</gene>
<dbReference type="SUPFAM" id="SSF88659">
    <property type="entry name" value="Sigma3 and sigma4 domains of RNA polymerase sigma factors"/>
    <property type="match status" value="1"/>
</dbReference>
<name>A0A1M5LKP4_9BACT</name>
<dbReference type="InterPro" id="IPR013325">
    <property type="entry name" value="RNA_pol_sigma_r2"/>
</dbReference>
<dbReference type="Pfam" id="PF04542">
    <property type="entry name" value="Sigma70_r2"/>
    <property type="match status" value="1"/>
</dbReference>
<dbReference type="InterPro" id="IPR014327">
    <property type="entry name" value="RNA_pol_sigma70_bacteroid"/>
</dbReference>
<comment type="similarity">
    <text evidence="1">Belongs to the sigma-70 factor family. ECF subfamily.</text>
</comment>
<dbReference type="STRING" id="947013.SAMN04488109_1253"/>
<evidence type="ECO:0000259" key="6">
    <source>
        <dbReference type="Pfam" id="PF08281"/>
    </source>
</evidence>
<dbReference type="InterPro" id="IPR007627">
    <property type="entry name" value="RNA_pol_sigma70_r2"/>
</dbReference>
<dbReference type="EMBL" id="FQWQ01000001">
    <property type="protein sequence ID" value="SHG65259.1"/>
    <property type="molecule type" value="Genomic_DNA"/>
</dbReference>
<dbReference type="InterPro" id="IPR036388">
    <property type="entry name" value="WH-like_DNA-bd_sf"/>
</dbReference>
<keyword evidence="3" id="KW-0731">Sigma factor</keyword>
<dbReference type="PANTHER" id="PTHR43133">
    <property type="entry name" value="RNA POLYMERASE ECF-TYPE SIGMA FACTO"/>
    <property type="match status" value="1"/>
</dbReference>
<evidence type="ECO:0000256" key="1">
    <source>
        <dbReference type="ARBA" id="ARBA00010641"/>
    </source>
</evidence>
<dbReference type="Proteomes" id="UP000184212">
    <property type="component" value="Unassembled WGS sequence"/>
</dbReference>
<evidence type="ECO:0000313" key="8">
    <source>
        <dbReference type="Proteomes" id="UP000184212"/>
    </source>
</evidence>
<dbReference type="GO" id="GO:0006352">
    <property type="term" value="P:DNA-templated transcription initiation"/>
    <property type="evidence" value="ECO:0007669"/>
    <property type="project" value="InterPro"/>
</dbReference>
<dbReference type="NCBIfam" id="TIGR02937">
    <property type="entry name" value="sigma70-ECF"/>
    <property type="match status" value="1"/>
</dbReference>
<dbReference type="NCBIfam" id="TIGR02985">
    <property type="entry name" value="Sig70_bacteroi1"/>
    <property type="match status" value="1"/>
</dbReference>
<evidence type="ECO:0000313" key="7">
    <source>
        <dbReference type="EMBL" id="SHG65259.1"/>
    </source>
</evidence>
<keyword evidence="4" id="KW-0804">Transcription</keyword>
<dbReference type="GO" id="GO:0003677">
    <property type="term" value="F:DNA binding"/>
    <property type="evidence" value="ECO:0007669"/>
    <property type="project" value="InterPro"/>
</dbReference>
<reference evidence="7 8" key="1">
    <citation type="submission" date="2016-11" db="EMBL/GenBank/DDBJ databases">
        <authorList>
            <person name="Jaros S."/>
            <person name="Januszkiewicz K."/>
            <person name="Wedrychowicz H."/>
        </authorList>
    </citation>
    <scope>NUCLEOTIDE SEQUENCE [LARGE SCALE GENOMIC DNA]</scope>
    <source>
        <strain evidence="7 8">DSM 24574</strain>
    </source>
</reference>
<dbReference type="InterPro" id="IPR013324">
    <property type="entry name" value="RNA_pol_sigma_r3/r4-like"/>
</dbReference>
<dbReference type="CDD" id="cd06171">
    <property type="entry name" value="Sigma70_r4"/>
    <property type="match status" value="1"/>
</dbReference>
<dbReference type="InterPro" id="IPR014284">
    <property type="entry name" value="RNA_pol_sigma-70_dom"/>
</dbReference>
<evidence type="ECO:0000256" key="4">
    <source>
        <dbReference type="ARBA" id="ARBA00023163"/>
    </source>
</evidence>
<evidence type="ECO:0000256" key="2">
    <source>
        <dbReference type="ARBA" id="ARBA00023015"/>
    </source>
</evidence>